<keyword evidence="3" id="KW-1185">Reference proteome</keyword>
<accession>A0AAD7EZ29</accession>
<dbReference type="Proteomes" id="UP001218218">
    <property type="component" value="Unassembled WGS sequence"/>
</dbReference>
<comment type="caution">
    <text evidence="2">The sequence shown here is derived from an EMBL/GenBank/DDBJ whole genome shotgun (WGS) entry which is preliminary data.</text>
</comment>
<evidence type="ECO:0000313" key="3">
    <source>
        <dbReference type="Proteomes" id="UP001218218"/>
    </source>
</evidence>
<feature type="region of interest" description="Disordered" evidence="1">
    <location>
        <begin position="72"/>
        <end position="91"/>
    </location>
</feature>
<evidence type="ECO:0000256" key="1">
    <source>
        <dbReference type="SAM" id="MobiDB-lite"/>
    </source>
</evidence>
<feature type="compositionally biased region" description="Pro residues" evidence="1">
    <location>
        <begin position="75"/>
        <end position="91"/>
    </location>
</feature>
<dbReference type="AlphaFoldDB" id="A0AAD7EZ29"/>
<sequence length="889" mass="100487">MELNRLLNPEEVCNPLSRVLAISGLLNPDDMPVDIAPLINELASFSSRNGSLLVPLEIHNHLKLALEHIRDAHAPPQPPPSHIVRPPSPPPNMTINISNFDSGSLTEGVQKDTEVKLNRETVLETLYCYPIGAVVEYPETSSTGHGSKVCPHSDKELLSLPHVSATRADVKERLKNDRDLRLESSSPSKDVFMRTVAYVAALQKLGCRRPLSEETFLLASEDEERQTRALYLDQIQRGYRRNEGICEGRLVFAYHGDDEDDDAQAYICCEHYVPGISRDHFHDSSVCNGAYDLDYIKASITGDLEEVARIEHNARDLGYGPLVECSTVSNVSAQKAFCPVPHRDTNDGLVQAVLENLPCSSKFRVYEPEADVRSSCPFVLIVTTGARPHPVPLPTKTPSHIRSKLMGLLNDLEDDLADLTARGFLRHPIIKTFLAKTFPSLINPTLSDWHAYIRQARELRYPFGTGWGGVLSLKAYQDSKLPKENHYIRRVLALEVDTTQPDTEEEDDDMIGKDDRLRIIVCMTPEASKRLVSSGRYLQSDIAFRRIVGFKEFEVAGMDRDANTSVIYLRIFVNRMCAFAHQRVFEQIEDIVFEDTGKRLKWHHLHALGPDDGLDNMILSWVFICKNWLRKWLLNVTSINLTDSFKISHLHYFRLVKLCATTDHVRWLMRSLVCMEHCDWDGTLEKIRELGGKAAKGLCWQKSFMPRSFWEAGDRNSNLIETVHSDVNREGVHCTLVGGIKKAHHFDTMKLKTLGAFEAYGITPTYRTGHLSENAVINLKRRDGDGVDLQLHQQLVHEDAKIHAWNQKLQSCIDSVEKTERAVLAKLRQLGLETDMNRRLKIEQDLEKKKKAASRALEGLDKTWATSDALLKTGSGRVTLLKYNSSNIE</sequence>
<gene>
    <name evidence="2" type="ORF">DFH08DRAFT_801682</name>
</gene>
<proteinExistence type="predicted"/>
<dbReference type="EMBL" id="JARIHO010000006">
    <property type="protein sequence ID" value="KAJ7359922.1"/>
    <property type="molecule type" value="Genomic_DNA"/>
</dbReference>
<organism evidence="2 3">
    <name type="scientific">Mycena albidolilacea</name>
    <dbReference type="NCBI Taxonomy" id="1033008"/>
    <lineage>
        <taxon>Eukaryota</taxon>
        <taxon>Fungi</taxon>
        <taxon>Dikarya</taxon>
        <taxon>Basidiomycota</taxon>
        <taxon>Agaricomycotina</taxon>
        <taxon>Agaricomycetes</taxon>
        <taxon>Agaricomycetidae</taxon>
        <taxon>Agaricales</taxon>
        <taxon>Marasmiineae</taxon>
        <taxon>Mycenaceae</taxon>
        <taxon>Mycena</taxon>
    </lineage>
</organism>
<name>A0AAD7EZ29_9AGAR</name>
<protein>
    <submittedName>
        <fullName evidence="2">Uncharacterized protein</fullName>
    </submittedName>
</protein>
<evidence type="ECO:0000313" key="2">
    <source>
        <dbReference type="EMBL" id="KAJ7359922.1"/>
    </source>
</evidence>
<reference evidence="2" key="1">
    <citation type="submission" date="2023-03" db="EMBL/GenBank/DDBJ databases">
        <title>Massive genome expansion in bonnet fungi (Mycena s.s.) driven by repeated elements and novel gene families across ecological guilds.</title>
        <authorList>
            <consortium name="Lawrence Berkeley National Laboratory"/>
            <person name="Harder C.B."/>
            <person name="Miyauchi S."/>
            <person name="Viragh M."/>
            <person name="Kuo A."/>
            <person name="Thoen E."/>
            <person name="Andreopoulos B."/>
            <person name="Lu D."/>
            <person name="Skrede I."/>
            <person name="Drula E."/>
            <person name="Henrissat B."/>
            <person name="Morin E."/>
            <person name="Kohler A."/>
            <person name="Barry K."/>
            <person name="LaButti K."/>
            <person name="Morin E."/>
            <person name="Salamov A."/>
            <person name="Lipzen A."/>
            <person name="Mereny Z."/>
            <person name="Hegedus B."/>
            <person name="Baldrian P."/>
            <person name="Stursova M."/>
            <person name="Weitz H."/>
            <person name="Taylor A."/>
            <person name="Grigoriev I.V."/>
            <person name="Nagy L.G."/>
            <person name="Martin F."/>
            <person name="Kauserud H."/>
        </authorList>
    </citation>
    <scope>NUCLEOTIDE SEQUENCE</scope>
    <source>
        <strain evidence="2">CBHHK002</strain>
    </source>
</reference>